<feature type="region of interest" description="Disordered" evidence="5">
    <location>
        <begin position="93"/>
        <end position="184"/>
    </location>
</feature>
<dbReference type="PANTHER" id="PTHR15710">
    <property type="entry name" value="E3 UBIQUITIN-PROTEIN LIGASE PRAJA"/>
    <property type="match status" value="1"/>
</dbReference>
<feature type="compositionally biased region" description="Pro residues" evidence="5">
    <location>
        <begin position="755"/>
        <end position="777"/>
    </location>
</feature>
<feature type="compositionally biased region" description="Polar residues" evidence="5">
    <location>
        <begin position="21"/>
        <end position="34"/>
    </location>
</feature>
<feature type="compositionally biased region" description="Pro residues" evidence="5">
    <location>
        <begin position="541"/>
        <end position="554"/>
    </location>
</feature>
<evidence type="ECO:0000256" key="2">
    <source>
        <dbReference type="ARBA" id="ARBA00022771"/>
    </source>
</evidence>
<evidence type="ECO:0000256" key="1">
    <source>
        <dbReference type="ARBA" id="ARBA00022723"/>
    </source>
</evidence>
<feature type="region of interest" description="Disordered" evidence="5">
    <location>
        <begin position="1000"/>
        <end position="1022"/>
    </location>
</feature>
<dbReference type="Proteomes" id="UP001497453">
    <property type="component" value="Chromosome 7"/>
</dbReference>
<feature type="region of interest" description="Disordered" evidence="5">
    <location>
        <begin position="654"/>
        <end position="718"/>
    </location>
</feature>
<dbReference type="InterPro" id="IPR013083">
    <property type="entry name" value="Znf_RING/FYVE/PHD"/>
</dbReference>
<dbReference type="PROSITE" id="PS50089">
    <property type="entry name" value="ZF_RING_2"/>
    <property type="match status" value="1"/>
</dbReference>
<evidence type="ECO:0000256" key="4">
    <source>
        <dbReference type="PROSITE-ProRule" id="PRU00175"/>
    </source>
</evidence>
<dbReference type="Gene3D" id="3.30.40.10">
    <property type="entry name" value="Zinc/RING finger domain, C3HC4 (zinc finger)"/>
    <property type="match status" value="1"/>
</dbReference>
<feature type="compositionally biased region" description="Polar residues" evidence="5">
    <location>
        <begin position="466"/>
        <end position="475"/>
    </location>
</feature>
<proteinExistence type="predicted"/>
<feature type="compositionally biased region" description="Low complexity" evidence="5">
    <location>
        <begin position="672"/>
        <end position="710"/>
    </location>
</feature>
<feature type="compositionally biased region" description="Low complexity" evidence="5">
    <location>
        <begin position="376"/>
        <end position="390"/>
    </location>
</feature>
<feature type="compositionally biased region" description="Basic and acidic residues" evidence="5">
    <location>
        <begin position="11"/>
        <end position="20"/>
    </location>
</feature>
<feature type="compositionally biased region" description="Low complexity" evidence="5">
    <location>
        <begin position="483"/>
        <end position="497"/>
    </location>
</feature>
<keyword evidence="8" id="KW-1185">Reference proteome</keyword>
<evidence type="ECO:0000259" key="6">
    <source>
        <dbReference type="PROSITE" id="PS50089"/>
    </source>
</evidence>
<feature type="region of interest" description="Disordered" evidence="5">
    <location>
        <begin position="747"/>
        <end position="777"/>
    </location>
</feature>
<keyword evidence="2 4" id="KW-0863">Zinc-finger</keyword>
<feature type="region of interest" description="Disordered" evidence="5">
    <location>
        <begin position="810"/>
        <end position="870"/>
    </location>
</feature>
<organism evidence="7 8">
    <name type="scientific">Somion occarium</name>
    <dbReference type="NCBI Taxonomy" id="3059160"/>
    <lineage>
        <taxon>Eukaryota</taxon>
        <taxon>Fungi</taxon>
        <taxon>Dikarya</taxon>
        <taxon>Basidiomycota</taxon>
        <taxon>Agaricomycotina</taxon>
        <taxon>Agaricomycetes</taxon>
        <taxon>Polyporales</taxon>
        <taxon>Cerrenaceae</taxon>
        <taxon>Somion</taxon>
    </lineage>
</organism>
<reference evidence="8" key="1">
    <citation type="submission" date="2024-04" db="EMBL/GenBank/DDBJ databases">
        <authorList>
            <person name="Shaw F."/>
            <person name="Minotto A."/>
        </authorList>
    </citation>
    <scope>NUCLEOTIDE SEQUENCE [LARGE SCALE GENOMIC DNA]</scope>
</reference>
<evidence type="ECO:0000256" key="5">
    <source>
        <dbReference type="SAM" id="MobiDB-lite"/>
    </source>
</evidence>
<evidence type="ECO:0000313" key="8">
    <source>
        <dbReference type="Proteomes" id="UP001497453"/>
    </source>
</evidence>
<keyword evidence="3" id="KW-0862">Zinc</keyword>
<feature type="compositionally biased region" description="Pro residues" evidence="5">
    <location>
        <begin position="498"/>
        <end position="514"/>
    </location>
</feature>
<dbReference type="InterPro" id="IPR001841">
    <property type="entry name" value="Znf_RING"/>
</dbReference>
<feature type="compositionally biased region" description="Low complexity" evidence="5">
    <location>
        <begin position="1"/>
        <end position="10"/>
    </location>
</feature>
<dbReference type="SMART" id="SM00184">
    <property type="entry name" value="RING"/>
    <property type="match status" value="2"/>
</dbReference>
<protein>
    <recommendedName>
        <fullName evidence="6">RING-type domain-containing protein</fullName>
    </recommendedName>
</protein>
<feature type="compositionally biased region" description="Low complexity" evidence="5">
    <location>
        <begin position="850"/>
        <end position="862"/>
    </location>
</feature>
<feature type="domain" description="RING-type" evidence="6">
    <location>
        <begin position="341"/>
        <end position="438"/>
    </location>
</feature>
<feature type="compositionally biased region" description="Low complexity" evidence="5">
    <location>
        <begin position="913"/>
        <end position="925"/>
    </location>
</feature>
<feature type="region of interest" description="Disordered" evidence="5">
    <location>
        <begin position="448"/>
        <end position="561"/>
    </location>
</feature>
<feature type="region of interest" description="Disordered" evidence="5">
    <location>
        <begin position="1"/>
        <end position="65"/>
    </location>
</feature>
<evidence type="ECO:0000256" key="3">
    <source>
        <dbReference type="ARBA" id="ARBA00022833"/>
    </source>
</evidence>
<feature type="compositionally biased region" description="Basic and acidic residues" evidence="5">
    <location>
        <begin position="355"/>
        <end position="370"/>
    </location>
</feature>
<evidence type="ECO:0000313" key="7">
    <source>
        <dbReference type="EMBL" id="CAL1712224.1"/>
    </source>
</evidence>
<dbReference type="Pfam" id="PF13639">
    <property type="entry name" value="zf-RING_2"/>
    <property type="match status" value="1"/>
</dbReference>
<sequence>MALSGNNNTNDLHDDHDDHGSFQQRLNNIFTPRSIQEDNLDDDGNDMSSLEPALQPETAEASSSTFRVSVASFPFVSTLTNRHLQDRDNDVVMAGTDHSSTAGPSSSSLDDTPPSPSRETPVDSSSFVPTTDDVPPPPPSLSSNRRARVDDEMDVEDMRETNRQRINSPPVQSPDLPPHDHPHPPIHDVPQHHGHGQFIMDEPGGHRVVFDIFVGPAHAGPPPTGVDQAHAMPNIPGGAMVFNIPLGGNAGQGANDMQGGAAGQQNPQTPADLLEHIRQQFANPPADFMQMLMGGLGFGGEEPDDPERAKRLVAGLEEVPPGLVKRLERVGGEEGEGGPNCAVCWESLVDGDGGFELKDEKDMKEPEKTPEQPMTSEPSEAPVASSSAAATNADLRPPKEETSARPRIVALPCSHVFHANCLLPWFTRPHRTTCPTCRFDIDPESLTYVPRPLHRRQTRQAPTPAGQAQDQQQPTPGVPANEQQTQPPQQTTASNIPPNIPPPPAPAGPRPPPFASLFDGFNNTFPHPPAPVNLPPGVRIPTPPMPAGPRPLHQPLPVSHTPSPVNLPPGVRIPTPPRPAPPRPVAQPVPISLSGLGPNAYRPMNPMSTPMTQAGTSPFAAGTSNAGNAPTTYTPIGHAAYQMAYVDVPPLPYARPQSTRAEQSASRPASTPAANLDGAPTAAAGAGPSQTMNPPAANAQNQNTNQTPGQDDAGAPPPYLAFDISFVVPVAPAGPFGAPQGVPAQANAAAAATPQPAPAPPANAAGNPPPVAPQPIPRVVPQMFGGGFNIPPVGVGHAFNIGLGLPGGVVPPPRPASAPTTGQSAHRGQVPVGGFPFTIPVVSPAPQPQPRQGRQPQQRAAGVPPAGNPAQNLMQAFSRALFQAMTDAMAHEGQQTDEQNLHGAEHAAPADGQQRPAQAPVQQQQALHNLAAQQAFADLQLPTPNQVPTNLEQATNANADAQGHPAPPHTHFHIHNPTNGEIDDGIFIPLFGNGFPRAGRRGTGQGGENAPRKPQWTLPPAPGLTLRERIEKREREIGLRCSDISCGVGPSDEDPEPVVDPRNIRQIGIRRQGTGKEREEYVCDHKFHTACLVSAERVAGWGADEKEEDMEDRRMVGEEGQDEDVEVSCPVCRAVGCVSRADWEEGAWSIV</sequence>
<dbReference type="EMBL" id="OZ037950">
    <property type="protein sequence ID" value="CAL1712224.1"/>
    <property type="molecule type" value="Genomic_DNA"/>
</dbReference>
<accession>A0ABP1E055</accession>
<feature type="region of interest" description="Disordered" evidence="5">
    <location>
        <begin position="354"/>
        <end position="403"/>
    </location>
</feature>
<keyword evidence="1" id="KW-0479">Metal-binding</keyword>
<feature type="compositionally biased region" description="Polar residues" evidence="5">
    <location>
        <begin position="656"/>
        <end position="669"/>
    </location>
</feature>
<gene>
    <name evidence="7" type="ORF">GFSPODELE1_LOCUS8731</name>
</gene>
<dbReference type="SUPFAM" id="SSF57850">
    <property type="entry name" value="RING/U-box"/>
    <property type="match status" value="1"/>
</dbReference>
<name>A0ABP1E055_9APHY</name>
<feature type="region of interest" description="Disordered" evidence="5">
    <location>
        <begin position="892"/>
        <end position="925"/>
    </location>
</feature>